<keyword evidence="1" id="KW-0812">Transmembrane</keyword>
<evidence type="ECO:0000313" key="3">
    <source>
        <dbReference type="Proteomes" id="UP001652431"/>
    </source>
</evidence>
<dbReference type="EMBL" id="JAOQJU010000024">
    <property type="protein sequence ID" value="MCU6687693.1"/>
    <property type="molecule type" value="Genomic_DNA"/>
</dbReference>
<feature type="transmembrane region" description="Helical" evidence="1">
    <location>
        <begin position="89"/>
        <end position="108"/>
    </location>
</feature>
<keyword evidence="1" id="KW-1133">Transmembrane helix</keyword>
<dbReference type="RefSeq" id="WP_158371462.1">
    <property type="nucleotide sequence ID" value="NZ_JAOQJU010000024.1"/>
</dbReference>
<keyword evidence="3" id="KW-1185">Reference proteome</keyword>
<feature type="transmembrane region" description="Helical" evidence="1">
    <location>
        <begin position="60"/>
        <end position="77"/>
    </location>
</feature>
<dbReference type="Proteomes" id="UP001652431">
    <property type="component" value="Unassembled WGS sequence"/>
</dbReference>
<feature type="transmembrane region" description="Helical" evidence="1">
    <location>
        <begin position="186"/>
        <end position="203"/>
    </location>
</feature>
<protein>
    <submittedName>
        <fullName evidence="2">DUF998 domain-containing protein</fullName>
    </submittedName>
</protein>
<gene>
    <name evidence="2" type="ORF">OCV99_14360</name>
</gene>
<feature type="transmembrane region" description="Helical" evidence="1">
    <location>
        <begin position="154"/>
        <end position="174"/>
    </location>
</feature>
<sequence length="224" mass="24784">MKKTLINWLGLLGVISLLSYTAAVIFSPVAYPGYDWIAQAVSDLSANNAPSKMLWEQLSSLYGVCGIVSIMMVCVFVQGKLNKTIRIGIYLFTVMNWISNVGYAMFPLSDSGNAGAFQDIMHIYVVTVLVVLFSIISLVVIMIGGYRDKNYRSIAIWATIALLFMFAGAIGTNIVPRDFFGIPERFSVFAATGFNAVLGIYLFRGFEGSSERCIMQFTDIRQQN</sequence>
<evidence type="ECO:0000313" key="2">
    <source>
        <dbReference type="EMBL" id="MCU6687693.1"/>
    </source>
</evidence>
<dbReference type="InterPro" id="IPR009339">
    <property type="entry name" value="DUF998"/>
</dbReference>
<reference evidence="2 3" key="1">
    <citation type="journal article" date="2021" name="ISME Commun">
        <title>Automated analysis of genomic sequences facilitates high-throughput and comprehensive description of bacteria.</title>
        <authorList>
            <person name="Hitch T.C.A."/>
        </authorList>
    </citation>
    <scope>NUCLEOTIDE SEQUENCE [LARGE SCALE GENOMIC DNA]</scope>
    <source>
        <strain evidence="2 3">Sanger_03</strain>
    </source>
</reference>
<accession>A0ABT2RQJ0</accession>
<feature type="transmembrane region" description="Helical" evidence="1">
    <location>
        <begin position="120"/>
        <end position="142"/>
    </location>
</feature>
<organism evidence="2 3">
    <name type="scientific">Dorea acetigenes</name>
    <dbReference type="NCBI Taxonomy" id="2981787"/>
    <lineage>
        <taxon>Bacteria</taxon>
        <taxon>Bacillati</taxon>
        <taxon>Bacillota</taxon>
        <taxon>Clostridia</taxon>
        <taxon>Lachnospirales</taxon>
        <taxon>Lachnospiraceae</taxon>
        <taxon>Dorea</taxon>
    </lineage>
</organism>
<comment type="caution">
    <text evidence="2">The sequence shown here is derived from an EMBL/GenBank/DDBJ whole genome shotgun (WGS) entry which is preliminary data.</text>
</comment>
<proteinExistence type="predicted"/>
<name>A0ABT2RQJ0_9FIRM</name>
<dbReference type="Pfam" id="PF06197">
    <property type="entry name" value="DUF998"/>
    <property type="match status" value="1"/>
</dbReference>
<evidence type="ECO:0000256" key="1">
    <source>
        <dbReference type="SAM" id="Phobius"/>
    </source>
</evidence>
<keyword evidence="1" id="KW-0472">Membrane</keyword>